<dbReference type="Pfam" id="PF13620">
    <property type="entry name" value="CarboxypepD_reg"/>
    <property type="match status" value="2"/>
</dbReference>
<feature type="region of interest" description="Disordered" evidence="4">
    <location>
        <begin position="1"/>
        <end position="24"/>
    </location>
</feature>
<dbReference type="PANTHER" id="PTHR36108:SF13">
    <property type="entry name" value="COLOSSIN-B-RELATED"/>
    <property type="match status" value="1"/>
</dbReference>
<dbReference type="EMBL" id="BAAALT010000086">
    <property type="protein sequence ID" value="GAA1807450.1"/>
    <property type="molecule type" value="Genomic_DNA"/>
</dbReference>
<dbReference type="SUPFAM" id="SSF49452">
    <property type="entry name" value="Starch-binding domain-like"/>
    <property type="match status" value="1"/>
</dbReference>
<evidence type="ECO:0000256" key="3">
    <source>
        <dbReference type="ARBA" id="ARBA00022729"/>
    </source>
</evidence>
<evidence type="ECO:0000256" key="2">
    <source>
        <dbReference type="ARBA" id="ARBA00022525"/>
    </source>
</evidence>
<organism evidence="5 6">
    <name type="scientific">Luedemannella flava</name>
    <dbReference type="NCBI Taxonomy" id="349316"/>
    <lineage>
        <taxon>Bacteria</taxon>
        <taxon>Bacillati</taxon>
        <taxon>Actinomycetota</taxon>
        <taxon>Actinomycetes</taxon>
        <taxon>Micromonosporales</taxon>
        <taxon>Micromonosporaceae</taxon>
        <taxon>Luedemannella</taxon>
    </lineage>
</organism>
<evidence type="ECO:0000313" key="6">
    <source>
        <dbReference type="Proteomes" id="UP001500218"/>
    </source>
</evidence>
<dbReference type="Proteomes" id="UP001500218">
    <property type="component" value="Unassembled WGS sequence"/>
</dbReference>
<proteinExistence type="inferred from homology"/>
<dbReference type="PANTHER" id="PTHR36108">
    <property type="entry name" value="COLOSSIN-B-RELATED"/>
    <property type="match status" value="1"/>
</dbReference>
<keyword evidence="3" id="KW-0732">Signal</keyword>
<evidence type="ECO:0000313" key="5">
    <source>
        <dbReference type="EMBL" id="GAA1807450.1"/>
    </source>
</evidence>
<protein>
    <recommendedName>
        <fullName evidence="7">Alpha-amylase</fullName>
    </recommendedName>
</protein>
<feature type="compositionally biased region" description="Pro residues" evidence="4">
    <location>
        <begin position="1"/>
        <end position="10"/>
    </location>
</feature>
<dbReference type="SUPFAM" id="SSF49478">
    <property type="entry name" value="Cna protein B-type domain"/>
    <property type="match status" value="2"/>
</dbReference>
<sequence>MPPPPPPSSCPPTTAAPTTAAASGPVVNVTSPPLAGCPGGIATGRIMDNGVGVQYAYLTVYSASNPNVSVRSGSTDADGRFRIVNIPLGTYKLRIMLPGYQVVQWWPGKADHASAGTFTFTAIGEEKVLDDQALPHGGITGHITTATGGPSTDTQVVLYSTDGARLTSVAVDADGGYTFGFLAPGTYKLSVERWPGFNPTQYVHGRTSLADADPITVALGAPTVVDEQLLATGEITGVVTDQGQPVANVLVEARLVNGTGVMAVYTDADGRYRLNLLPGQYKLRLQVYWDQLEQWWPDSDDEAGAQTITVTAGGSVVADAQARPSVTVWGNLFQDNSEAAYGATVELTEVTTGRTYRTTAYGQWQLPVRPGTYTARFEWNGQVQWYHRATTAGDARQFVVGTGDPVFLEETFLGAASILVSATDARTGAKVDSFCAILNGTSNGQRCTNTGVAEFEVGAGVYSVTVDDGVHVIGTIDNIRVAAGDRVTRSVALTAGGSIEFTAVDAGTGAPIANACLASKLVDRAPEPGPSYGGFACTDDEGRYTFERITPDRYQFFAPVYDDVHGAQWVGPRGGVGSQDEAKVFTVREGVVTKVTVRFDKRGSISGKVTDRATGQPIFGAYANIAGMQAGGIVGSTDTDGAYTLDGLGPYAWKLSFWHPDYAGQWSGAVAERSAATTVKVRVGATTTYNLPMRKGTLVTGVVTSAPGTQQNWLLVTVLNARTHDFRSYIEVNADGTYRGWVLGPQKVHLSLEGSVDGVRGHVWWRDGKTFAGADTLAVPRTGTVTANFTFNP</sequence>
<comment type="caution">
    <text evidence="5">The sequence shown here is derived from an EMBL/GenBank/DDBJ whole genome shotgun (WGS) entry which is preliminary data.</text>
</comment>
<dbReference type="InterPro" id="IPR013784">
    <property type="entry name" value="Carb-bd-like_fold"/>
</dbReference>
<evidence type="ECO:0008006" key="7">
    <source>
        <dbReference type="Google" id="ProtNLM"/>
    </source>
</evidence>
<comment type="similarity">
    <text evidence="1">Belongs to the serine-aspartate repeat-containing protein (SDr) family.</text>
</comment>
<evidence type="ECO:0000256" key="4">
    <source>
        <dbReference type="SAM" id="MobiDB-lite"/>
    </source>
</evidence>
<keyword evidence="6" id="KW-1185">Reference proteome</keyword>
<dbReference type="SUPFAM" id="SSF49464">
    <property type="entry name" value="Carboxypeptidase regulatory domain-like"/>
    <property type="match status" value="2"/>
</dbReference>
<reference evidence="5 6" key="1">
    <citation type="journal article" date="2019" name="Int. J. Syst. Evol. Microbiol.">
        <title>The Global Catalogue of Microorganisms (GCM) 10K type strain sequencing project: providing services to taxonomists for standard genome sequencing and annotation.</title>
        <authorList>
            <consortium name="The Broad Institute Genomics Platform"/>
            <consortium name="The Broad Institute Genome Sequencing Center for Infectious Disease"/>
            <person name="Wu L."/>
            <person name="Ma J."/>
        </authorList>
    </citation>
    <scope>NUCLEOTIDE SEQUENCE [LARGE SCALE GENOMIC DNA]</scope>
    <source>
        <strain evidence="5 6">JCM 13250</strain>
    </source>
</reference>
<gene>
    <name evidence="5" type="ORF">GCM10009682_31630</name>
</gene>
<accession>A0ABN2M2S4</accession>
<keyword evidence="2" id="KW-0964">Secreted</keyword>
<feature type="compositionally biased region" description="Low complexity" evidence="4">
    <location>
        <begin position="11"/>
        <end position="23"/>
    </location>
</feature>
<dbReference type="Gene3D" id="2.60.40.1120">
    <property type="entry name" value="Carboxypeptidase-like, regulatory domain"/>
    <property type="match status" value="3"/>
</dbReference>
<dbReference type="InterPro" id="IPR008969">
    <property type="entry name" value="CarboxyPept-like_regulatory"/>
</dbReference>
<name>A0ABN2M2S4_9ACTN</name>
<evidence type="ECO:0000256" key="1">
    <source>
        <dbReference type="ARBA" id="ARBA00007257"/>
    </source>
</evidence>